<keyword evidence="1" id="KW-0812">Transmembrane</keyword>
<protein>
    <recommendedName>
        <fullName evidence="4">Cell division protein FtsQ</fullName>
    </recommendedName>
</protein>
<dbReference type="EMBL" id="JALNMJ010000008">
    <property type="protein sequence ID" value="MCK7613043.1"/>
    <property type="molecule type" value="Genomic_DNA"/>
</dbReference>
<comment type="caution">
    <text evidence="2">The sequence shown here is derived from an EMBL/GenBank/DDBJ whole genome shotgun (WGS) entry which is preliminary data.</text>
</comment>
<feature type="transmembrane region" description="Helical" evidence="1">
    <location>
        <begin position="61"/>
        <end position="78"/>
    </location>
</feature>
<evidence type="ECO:0000256" key="1">
    <source>
        <dbReference type="SAM" id="Phobius"/>
    </source>
</evidence>
<proteinExistence type="predicted"/>
<organism evidence="2 3">
    <name type="scientific">Roseibium sediminicola</name>
    <dbReference type="NCBI Taxonomy" id="2933272"/>
    <lineage>
        <taxon>Bacteria</taxon>
        <taxon>Pseudomonadati</taxon>
        <taxon>Pseudomonadota</taxon>
        <taxon>Alphaproteobacteria</taxon>
        <taxon>Hyphomicrobiales</taxon>
        <taxon>Stappiaceae</taxon>
        <taxon>Roseibium</taxon>
    </lineage>
</organism>
<dbReference type="Proteomes" id="UP001431221">
    <property type="component" value="Unassembled WGS sequence"/>
</dbReference>
<evidence type="ECO:0000313" key="2">
    <source>
        <dbReference type="EMBL" id="MCK7613043.1"/>
    </source>
</evidence>
<accession>A0ABT0GUC1</accession>
<sequence length="79" mass="8910">MATQTQSINENRGARRAAELRRRFAHVSNTSFGRPSFGLRPAPAGRSHGFNRSRRAQLQEFLGWSMLAAVVMFIGFLIF</sequence>
<keyword evidence="3" id="KW-1185">Reference proteome</keyword>
<keyword evidence="1" id="KW-1133">Transmembrane helix</keyword>
<keyword evidence="1" id="KW-0472">Membrane</keyword>
<name>A0ABT0GUC1_9HYPH</name>
<dbReference type="RefSeq" id="WP_248154528.1">
    <property type="nucleotide sequence ID" value="NZ_JALNMJ010000008.1"/>
</dbReference>
<gene>
    <name evidence="2" type="ORF">M0H32_12775</name>
</gene>
<evidence type="ECO:0008006" key="4">
    <source>
        <dbReference type="Google" id="ProtNLM"/>
    </source>
</evidence>
<reference evidence="2" key="1">
    <citation type="submission" date="2022-04" db="EMBL/GenBank/DDBJ databases">
        <title>Roseibium sp. CAU 1639 isolated from mud.</title>
        <authorList>
            <person name="Kim W."/>
        </authorList>
    </citation>
    <scope>NUCLEOTIDE SEQUENCE</scope>
    <source>
        <strain evidence="2">CAU 1639</strain>
    </source>
</reference>
<evidence type="ECO:0000313" key="3">
    <source>
        <dbReference type="Proteomes" id="UP001431221"/>
    </source>
</evidence>